<evidence type="ECO:0000313" key="1">
    <source>
        <dbReference type="EMBL" id="RXK36872.1"/>
    </source>
</evidence>
<name>A0A4Q1BH11_TREME</name>
<evidence type="ECO:0000313" key="2">
    <source>
        <dbReference type="Proteomes" id="UP000289152"/>
    </source>
</evidence>
<organism evidence="1 2">
    <name type="scientific">Tremella mesenterica</name>
    <name type="common">Jelly fungus</name>
    <dbReference type="NCBI Taxonomy" id="5217"/>
    <lineage>
        <taxon>Eukaryota</taxon>
        <taxon>Fungi</taxon>
        <taxon>Dikarya</taxon>
        <taxon>Basidiomycota</taxon>
        <taxon>Agaricomycotina</taxon>
        <taxon>Tremellomycetes</taxon>
        <taxon>Tremellales</taxon>
        <taxon>Tremellaceae</taxon>
        <taxon>Tremella</taxon>
    </lineage>
</organism>
<comment type="caution">
    <text evidence="1">The sequence shown here is derived from an EMBL/GenBank/DDBJ whole genome shotgun (WGS) entry which is preliminary data.</text>
</comment>
<dbReference type="EMBL" id="SDIL01000084">
    <property type="protein sequence ID" value="RXK36872.1"/>
    <property type="molecule type" value="Genomic_DNA"/>
</dbReference>
<protein>
    <submittedName>
        <fullName evidence="1">Uncharacterized protein</fullName>
    </submittedName>
</protein>
<keyword evidence="2" id="KW-1185">Reference proteome</keyword>
<proteinExistence type="predicted"/>
<sequence length="116" mass="12464">MGANGLEDVGEWEHMKNNTVDWRRENEQQVVGSRSAKIVKDETGDLKSLTRMITNYCLNPGSNAGINANSVVEIDAGILFKISPESTLKGIDTLGLVTFAAGSEGGLQKEPTSVKL</sequence>
<accession>A0A4Q1BH11</accession>
<gene>
    <name evidence="1" type="ORF">M231_05846</name>
</gene>
<reference evidence="1 2" key="1">
    <citation type="submission" date="2016-06" db="EMBL/GenBank/DDBJ databases">
        <title>Evolution of pathogenesis and genome organization in the Tremellales.</title>
        <authorList>
            <person name="Cuomo C."/>
            <person name="Litvintseva A."/>
            <person name="Heitman J."/>
            <person name="Chen Y."/>
            <person name="Sun S."/>
            <person name="Springer D."/>
            <person name="Dromer F."/>
            <person name="Young S."/>
            <person name="Zeng Q."/>
            <person name="Chapman S."/>
            <person name="Gujja S."/>
            <person name="Saif S."/>
            <person name="Birren B."/>
        </authorList>
    </citation>
    <scope>NUCLEOTIDE SEQUENCE [LARGE SCALE GENOMIC DNA]</scope>
    <source>
        <strain evidence="1 2">ATCC 28783</strain>
    </source>
</reference>
<dbReference type="Proteomes" id="UP000289152">
    <property type="component" value="Unassembled WGS sequence"/>
</dbReference>
<dbReference type="AlphaFoldDB" id="A0A4Q1BH11"/>
<dbReference type="InParanoid" id="A0A4Q1BH11"/>
<dbReference type="VEuPathDB" id="FungiDB:TREMEDRAFT_65585"/>